<dbReference type="CDD" id="cd00495">
    <property type="entry name" value="Ribosomal_L25_TL5_CTC"/>
    <property type="match status" value="1"/>
</dbReference>
<dbReference type="NCBIfam" id="NF004128">
    <property type="entry name" value="PRK05618.1-2"/>
    <property type="match status" value="1"/>
</dbReference>
<evidence type="ECO:0000313" key="8">
    <source>
        <dbReference type="EMBL" id="TDR76695.1"/>
    </source>
</evidence>
<dbReference type="RefSeq" id="WP_133681958.1">
    <property type="nucleotide sequence ID" value="NZ_SNZP01000010.1"/>
</dbReference>
<gene>
    <name evidence="5" type="primary">rplY</name>
    <name evidence="5" type="synonym">ctc</name>
    <name evidence="8" type="ORF">DFP86_110123</name>
</gene>
<keyword evidence="3 5" id="KW-0689">Ribosomal protein</keyword>
<feature type="domain" description="Large ribosomal subunit protein bL25 beta" evidence="7">
    <location>
        <begin position="101"/>
        <end position="189"/>
    </location>
</feature>
<dbReference type="GO" id="GO:0003735">
    <property type="term" value="F:structural constituent of ribosome"/>
    <property type="evidence" value="ECO:0007669"/>
    <property type="project" value="InterPro"/>
</dbReference>
<dbReference type="InterPro" id="IPR020056">
    <property type="entry name" value="Rbsml_bL25/Gln-tRNA_synth_N"/>
</dbReference>
<dbReference type="InterPro" id="IPR020930">
    <property type="entry name" value="Ribosomal_uL5_bac-type"/>
</dbReference>
<name>A0A4R7B3X8_9NEIS</name>
<keyword evidence="4 5" id="KW-0687">Ribonucleoprotein</keyword>
<dbReference type="InterPro" id="IPR011035">
    <property type="entry name" value="Ribosomal_bL25/Gln-tRNA_synth"/>
</dbReference>
<dbReference type="Proteomes" id="UP000295611">
    <property type="component" value="Unassembled WGS sequence"/>
</dbReference>
<dbReference type="AlphaFoldDB" id="A0A4R7B3X8"/>
<keyword evidence="2 5" id="KW-0694">RNA-binding</keyword>
<comment type="function">
    <text evidence="5">This is one of the proteins that binds to the 5S RNA in the ribosome where it forms part of the central protuberance.</text>
</comment>
<dbReference type="NCBIfam" id="NF004130">
    <property type="entry name" value="PRK05618.1-5"/>
    <property type="match status" value="1"/>
</dbReference>
<reference evidence="8 9" key="1">
    <citation type="submission" date="2019-03" db="EMBL/GenBank/DDBJ databases">
        <title>Genomic Encyclopedia of Type Strains, Phase III (KMG-III): the genomes of soil and plant-associated and newly described type strains.</title>
        <authorList>
            <person name="Whitman W."/>
        </authorList>
    </citation>
    <scope>NUCLEOTIDE SEQUENCE [LARGE SCALE GENOMIC DNA]</scope>
    <source>
        <strain evidence="8 9">CECT 8976</strain>
    </source>
</reference>
<proteinExistence type="inferred from homology"/>
<evidence type="ECO:0000256" key="5">
    <source>
        <dbReference type="HAMAP-Rule" id="MF_01334"/>
    </source>
</evidence>
<evidence type="ECO:0000259" key="7">
    <source>
        <dbReference type="Pfam" id="PF14693"/>
    </source>
</evidence>
<organism evidence="8 9">
    <name type="scientific">Paludibacterium purpuratum</name>
    <dbReference type="NCBI Taxonomy" id="1144873"/>
    <lineage>
        <taxon>Bacteria</taxon>
        <taxon>Pseudomonadati</taxon>
        <taxon>Pseudomonadota</taxon>
        <taxon>Betaproteobacteria</taxon>
        <taxon>Neisseriales</taxon>
        <taxon>Chromobacteriaceae</taxon>
        <taxon>Paludibacterium</taxon>
    </lineage>
</organism>
<sequence>MSYELIAAKREEMGTGASRRLRHAGKLPGVVYGGETTAESVVLEHNPVYYALKEEAFHSGILTLVIDGKKEAVLLRDFQMHPYKQQVLHIDFQRVDLTAPMHVRVPLHFVNADASPAVKVQGAKITHVLNDVDVRALPNQIPHFIEVDLSAIEAGASVHLSDLKVPAGVEITQLARGDNSTVAQAVVPRGVAEAAAAAEEGQAAAE</sequence>
<dbReference type="GO" id="GO:0006412">
    <property type="term" value="P:translation"/>
    <property type="evidence" value="ECO:0007669"/>
    <property type="project" value="UniProtKB-UniRule"/>
</dbReference>
<evidence type="ECO:0000256" key="4">
    <source>
        <dbReference type="ARBA" id="ARBA00023274"/>
    </source>
</evidence>
<dbReference type="InterPro" id="IPR029751">
    <property type="entry name" value="Ribosomal_L25_dom"/>
</dbReference>
<dbReference type="Pfam" id="PF01386">
    <property type="entry name" value="Ribosomal_L25p"/>
    <property type="match status" value="1"/>
</dbReference>
<keyword evidence="9" id="KW-1185">Reference proteome</keyword>
<dbReference type="HAMAP" id="MF_01336">
    <property type="entry name" value="Ribosomal_bL25"/>
    <property type="match status" value="1"/>
</dbReference>
<evidence type="ECO:0000259" key="6">
    <source>
        <dbReference type="Pfam" id="PF01386"/>
    </source>
</evidence>
<dbReference type="InterPro" id="IPR037121">
    <property type="entry name" value="Ribosomal_bL25_C"/>
</dbReference>
<dbReference type="OrthoDB" id="9806411at2"/>
<dbReference type="GO" id="GO:0022625">
    <property type="term" value="C:cytosolic large ribosomal subunit"/>
    <property type="evidence" value="ECO:0007669"/>
    <property type="project" value="TreeGrafter"/>
</dbReference>
<dbReference type="GO" id="GO:0008097">
    <property type="term" value="F:5S rRNA binding"/>
    <property type="evidence" value="ECO:0007669"/>
    <property type="project" value="InterPro"/>
</dbReference>
<protein>
    <recommendedName>
        <fullName evidence="5">Large ribosomal subunit protein bL25</fullName>
    </recommendedName>
    <alternativeName>
        <fullName evidence="5">General stress protein CTC</fullName>
    </alternativeName>
</protein>
<dbReference type="InterPro" id="IPR020055">
    <property type="entry name" value="Ribosomal_bL25_short"/>
</dbReference>
<evidence type="ECO:0000313" key="9">
    <source>
        <dbReference type="Proteomes" id="UP000295611"/>
    </source>
</evidence>
<keyword evidence="1 5" id="KW-0699">rRNA-binding</keyword>
<feature type="domain" description="Large ribosomal subunit protein bL25 L25" evidence="6">
    <location>
        <begin position="6"/>
        <end position="92"/>
    </location>
</feature>
<dbReference type="NCBIfam" id="NF004612">
    <property type="entry name" value="PRK05943.1"/>
    <property type="match status" value="1"/>
</dbReference>
<dbReference type="InterPro" id="IPR020057">
    <property type="entry name" value="Ribosomal_bL25_b-dom"/>
</dbReference>
<evidence type="ECO:0000256" key="1">
    <source>
        <dbReference type="ARBA" id="ARBA00022730"/>
    </source>
</evidence>
<accession>A0A4R7B3X8</accession>
<dbReference type="HAMAP" id="MF_01334">
    <property type="entry name" value="Ribosomal_bL25_CTC"/>
    <property type="match status" value="1"/>
</dbReference>
<comment type="similarity">
    <text evidence="5">Belongs to the bacterial ribosomal protein bL25 family. CTC subfamily.</text>
</comment>
<dbReference type="PANTHER" id="PTHR33284:SF1">
    <property type="entry name" value="RIBOSOMAL PROTEIN L25_GLN-TRNA SYNTHETASE, ANTI-CODON-BINDING DOMAIN-CONTAINING PROTEIN"/>
    <property type="match status" value="1"/>
</dbReference>
<dbReference type="Gene3D" id="2.170.120.20">
    <property type="entry name" value="Ribosomal protein L25, beta domain"/>
    <property type="match status" value="1"/>
</dbReference>
<evidence type="ECO:0000256" key="3">
    <source>
        <dbReference type="ARBA" id="ARBA00022980"/>
    </source>
</evidence>
<dbReference type="Pfam" id="PF14693">
    <property type="entry name" value="Ribosomal_TL5_C"/>
    <property type="match status" value="1"/>
</dbReference>
<dbReference type="NCBIfam" id="TIGR00731">
    <property type="entry name" value="bL25_bact_ctc"/>
    <property type="match status" value="1"/>
</dbReference>
<dbReference type="EMBL" id="SNZP01000010">
    <property type="protein sequence ID" value="TDR76695.1"/>
    <property type="molecule type" value="Genomic_DNA"/>
</dbReference>
<dbReference type="Gene3D" id="2.40.240.10">
    <property type="entry name" value="Ribosomal Protein L25, Chain P"/>
    <property type="match status" value="1"/>
</dbReference>
<comment type="caution">
    <text evidence="8">The sequence shown here is derived from an EMBL/GenBank/DDBJ whole genome shotgun (WGS) entry which is preliminary data.</text>
</comment>
<evidence type="ECO:0000256" key="2">
    <source>
        <dbReference type="ARBA" id="ARBA00022884"/>
    </source>
</evidence>
<dbReference type="SUPFAM" id="SSF50715">
    <property type="entry name" value="Ribosomal protein L25-like"/>
    <property type="match status" value="1"/>
</dbReference>
<comment type="subunit">
    <text evidence="5">Part of the 50S ribosomal subunit; part of the 5S rRNA/L5/L18/L25 subcomplex. Contacts the 5S rRNA. Binds to the 5S rRNA independently of L5 and L18.</text>
</comment>
<dbReference type="InterPro" id="IPR001021">
    <property type="entry name" value="Ribosomal_bL25_long"/>
</dbReference>
<dbReference type="PANTHER" id="PTHR33284">
    <property type="entry name" value="RIBOSOMAL PROTEIN L25/GLN-TRNA SYNTHETASE, ANTI-CODON-BINDING DOMAIN-CONTAINING PROTEIN"/>
    <property type="match status" value="1"/>
</dbReference>